<dbReference type="PANTHER" id="PTHR35778">
    <property type="entry name" value="SIGNALING MUCIN HKR1-RELATED"/>
    <property type="match status" value="1"/>
</dbReference>
<keyword evidence="2" id="KW-0812">Transmembrane</keyword>
<keyword evidence="2" id="KW-0472">Membrane</keyword>
<evidence type="ECO:0000256" key="2">
    <source>
        <dbReference type="SAM" id="Phobius"/>
    </source>
</evidence>
<evidence type="ECO:0000256" key="3">
    <source>
        <dbReference type="SAM" id="SignalP"/>
    </source>
</evidence>
<reference evidence="4 5" key="1">
    <citation type="submission" date="2024-05" db="EMBL/GenBank/DDBJ databases">
        <title>Long read based assembly of the Candida bracarensis genome reveals expanded adhesin content.</title>
        <authorList>
            <person name="Marcet-Houben M."/>
            <person name="Ksiezopolska E."/>
            <person name="Gabaldon T."/>
        </authorList>
    </citation>
    <scope>NUCLEOTIDE SEQUENCE [LARGE SCALE GENOMIC DNA]</scope>
    <source>
        <strain evidence="4 5">CBM6</strain>
    </source>
</reference>
<accession>A0ABR4NTV1</accession>
<feature type="region of interest" description="Disordered" evidence="1">
    <location>
        <begin position="1168"/>
        <end position="1219"/>
    </location>
</feature>
<feature type="compositionally biased region" description="Polar residues" evidence="1">
    <location>
        <begin position="434"/>
        <end position="444"/>
    </location>
</feature>
<comment type="caution">
    <text evidence="4">The sequence shown here is derived from an EMBL/GenBank/DDBJ whole genome shotgun (WGS) entry which is preliminary data.</text>
</comment>
<feature type="compositionally biased region" description="Low complexity" evidence="1">
    <location>
        <begin position="485"/>
        <end position="544"/>
    </location>
</feature>
<protein>
    <submittedName>
        <fullName evidence="4">Uncharacterized protein</fullName>
    </submittedName>
</protein>
<evidence type="ECO:0000313" key="5">
    <source>
        <dbReference type="Proteomes" id="UP001623330"/>
    </source>
</evidence>
<dbReference type="EMBL" id="JBEVYD010000005">
    <property type="protein sequence ID" value="KAL3232144.1"/>
    <property type="molecule type" value="Genomic_DNA"/>
</dbReference>
<dbReference type="Proteomes" id="UP001623330">
    <property type="component" value="Unassembled WGS sequence"/>
</dbReference>
<gene>
    <name evidence="4" type="ORF">RNJ44_04060</name>
</gene>
<dbReference type="InterPro" id="IPR039295">
    <property type="entry name" value="MSB2"/>
</dbReference>
<feature type="compositionally biased region" description="Polar residues" evidence="1">
    <location>
        <begin position="626"/>
        <end position="643"/>
    </location>
</feature>
<feature type="compositionally biased region" description="Low complexity" evidence="1">
    <location>
        <begin position="606"/>
        <end position="615"/>
    </location>
</feature>
<feature type="compositionally biased region" description="Polar residues" evidence="1">
    <location>
        <begin position="1168"/>
        <end position="1181"/>
    </location>
</feature>
<organism evidence="4 5">
    <name type="scientific">Nakaseomyces bracarensis</name>
    <dbReference type="NCBI Taxonomy" id="273131"/>
    <lineage>
        <taxon>Eukaryota</taxon>
        <taxon>Fungi</taxon>
        <taxon>Dikarya</taxon>
        <taxon>Ascomycota</taxon>
        <taxon>Saccharomycotina</taxon>
        <taxon>Saccharomycetes</taxon>
        <taxon>Saccharomycetales</taxon>
        <taxon>Saccharomycetaceae</taxon>
        <taxon>Nakaseomyces</taxon>
    </lineage>
</organism>
<feature type="signal peptide" evidence="3">
    <location>
        <begin position="1"/>
        <end position="15"/>
    </location>
</feature>
<evidence type="ECO:0000256" key="1">
    <source>
        <dbReference type="SAM" id="MobiDB-lite"/>
    </source>
</evidence>
<evidence type="ECO:0000313" key="4">
    <source>
        <dbReference type="EMBL" id="KAL3232144.1"/>
    </source>
</evidence>
<keyword evidence="3" id="KW-0732">Signal</keyword>
<feature type="compositionally biased region" description="Polar residues" evidence="1">
    <location>
        <begin position="1206"/>
        <end position="1216"/>
    </location>
</feature>
<feature type="chain" id="PRO_5047326189" evidence="3">
    <location>
        <begin position="16"/>
        <end position="1260"/>
    </location>
</feature>
<feature type="region of interest" description="Disordered" evidence="1">
    <location>
        <begin position="434"/>
        <end position="643"/>
    </location>
</feature>
<keyword evidence="5" id="KW-1185">Reference proteome</keyword>
<feature type="compositionally biased region" description="Polar residues" evidence="1">
    <location>
        <begin position="558"/>
        <end position="605"/>
    </location>
</feature>
<keyword evidence="2" id="KW-1133">Transmembrane helix</keyword>
<feature type="compositionally biased region" description="Low complexity" evidence="1">
    <location>
        <begin position="445"/>
        <end position="471"/>
    </location>
</feature>
<feature type="transmembrane region" description="Helical" evidence="2">
    <location>
        <begin position="1031"/>
        <end position="1052"/>
    </location>
</feature>
<proteinExistence type="predicted"/>
<sequence length="1260" mass="134608">MKRLKLLLLISSAYAYSLELPSGLSNSPILGTSSLIPTTSTDLVLSSVVSQSTESALEPTTSAISINTNTNTNTNANGESTDTYSVNPISSISTTNIEFTASGALTSNIEPINSNTDTQITTSSIPTTNIEPIISSTTNTDIEENASNNPTTNSEQTNSNINTEQNTTPTTSINLNTNTESTYKTNPTIQTEGTTSSKPSSNIDAATYTEVAPISNTTPNLESIINSISTHYTEANTEVITNTVNIESTPNTATIATSAGMISLESKNDTNTPTYTEAIPQPGVAIFPGTTTTADDVTNPVITPEISISSANSVPVSAPAPATSSLSLGAPVSSASKITTVSDDDNQYFGDLELIEEPEGNNSTTFTGTTIGSAISATSSNSAISIVTNIPIASSSSNSSSNAKTNSMTYTIPVATDNPNSFVESTQSAYYSESATQEFIPSHSTNTQDNITNTDTFTSSFESSSSQQETQHGVASPALSSSHETLNSQTLSPSSLSTISSSSNGNNTTTDLHTYTPTTAVPTSSSSLSSSETPSESTPTWTVSLAGVSPTKTESEDTSVSTIESNMNAPTSVNITETNYTPTQSPISSDTKVTDTGSITNNEYISSLSQQQKTTSSREPDEIQSNEHVISSNQQPTITTGGSTDVLTSQVNAETYSAIKVTTDSFIISTSSDVSTRTNGEVISDEQLSISTTLISDEYTSVAADNSFSVQSSFTNSDLTGEDENTNLLNPSKVYTPTAVENSDSENYTIQRLPTESATATSATPTIDQVTQTPTAVVVPTSVTSLSDDNSDWLPKSIIYESEFGTTVSTSFNPSATKSLPQVIAPPTNPTISENSTLITIGLKRGLNYEFLVSNPLSSAQIFNFLPEVLSYPFMNFPNNFDVPSNGNLTSELGSILGGHNFNESNTDILEIVPLVVPNRDYFISVVEVYFPKELLYYLEALMSDRNSSLYAIPNDSLSALARLIDTSIPLTGLVTQVTNTSTSTALPSGSSYQITGDKHNVKGNLTSGFDLGNIDAYSRDDVEKRRKLSVLFPILFPIGIFICWCIIFAIMSRNQRRLKNKQLLEKAFHDIDPSNSYNEYPYYSNYSNNEKSSRNHVAFLVPSSSSEKHVSSNSGSILSYNQFFAQPKNSVLYGGSTLAESTIHNRDSSQLPEVDNSNIYSEGSLTSIKSSNTSTGNASPITLVPRIDSDTSSSSRDTEKSTSTQLDDSPTSLFTGSDVIIDDEDDNVKDLHIDDVDEFDEELYKRISRYNEMNRFSLA</sequence>
<feature type="region of interest" description="Disordered" evidence="1">
    <location>
        <begin position="138"/>
        <end position="202"/>
    </location>
</feature>
<name>A0ABR4NTV1_9SACH</name>
<dbReference type="PANTHER" id="PTHR35778:SF1">
    <property type="entry name" value="SIGNALING MUCIN HKR1-RELATED"/>
    <property type="match status" value="1"/>
</dbReference>